<dbReference type="AlphaFoldDB" id="A0AAW2RZY3"/>
<evidence type="ECO:0000313" key="2">
    <source>
        <dbReference type="EMBL" id="KAL0385692.1"/>
    </source>
</evidence>
<dbReference type="PANTHER" id="PTHR35218:SF9">
    <property type="entry name" value="ENDONUCLEASE_EXONUCLEASE_PHOSPHATASE DOMAIN-CONTAINING PROTEIN"/>
    <property type="match status" value="1"/>
</dbReference>
<dbReference type="Gene3D" id="3.60.10.10">
    <property type="entry name" value="Endonuclease/exonuclease/phosphatase"/>
    <property type="match status" value="1"/>
</dbReference>
<gene>
    <name evidence="2" type="ORF">Sradi_2963500</name>
</gene>
<dbReference type="InterPro" id="IPR005135">
    <property type="entry name" value="Endo/exonuclease/phosphatase"/>
</dbReference>
<protein>
    <recommendedName>
        <fullName evidence="1">Endonuclease/exonuclease/phosphatase domain-containing protein</fullName>
    </recommendedName>
</protein>
<feature type="domain" description="Endonuclease/exonuclease/phosphatase" evidence="1">
    <location>
        <begin position="6"/>
        <end position="87"/>
    </location>
</feature>
<comment type="caution">
    <text evidence="2">The sequence shown here is derived from an EMBL/GenBank/DDBJ whole genome shotgun (WGS) entry which is preliminary data.</text>
</comment>
<dbReference type="Pfam" id="PF03372">
    <property type="entry name" value="Exo_endo_phos"/>
    <property type="match status" value="1"/>
</dbReference>
<dbReference type="GO" id="GO:0003824">
    <property type="term" value="F:catalytic activity"/>
    <property type="evidence" value="ECO:0007669"/>
    <property type="project" value="InterPro"/>
</dbReference>
<reference evidence="2" key="2">
    <citation type="journal article" date="2024" name="Plant">
        <title>Genomic evolution and insights into agronomic trait innovations of Sesamum species.</title>
        <authorList>
            <person name="Miao H."/>
            <person name="Wang L."/>
            <person name="Qu L."/>
            <person name="Liu H."/>
            <person name="Sun Y."/>
            <person name="Le M."/>
            <person name="Wang Q."/>
            <person name="Wei S."/>
            <person name="Zheng Y."/>
            <person name="Lin W."/>
            <person name="Duan Y."/>
            <person name="Cao H."/>
            <person name="Xiong S."/>
            <person name="Wang X."/>
            <person name="Wei L."/>
            <person name="Li C."/>
            <person name="Ma Q."/>
            <person name="Ju M."/>
            <person name="Zhao R."/>
            <person name="Li G."/>
            <person name="Mu C."/>
            <person name="Tian Q."/>
            <person name="Mei H."/>
            <person name="Zhang T."/>
            <person name="Gao T."/>
            <person name="Zhang H."/>
        </authorList>
    </citation>
    <scope>NUCLEOTIDE SEQUENCE</scope>
    <source>
        <strain evidence="2">G02</strain>
    </source>
</reference>
<dbReference type="PANTHER" id="PTHR35218">
    <property type="entry name" value="RNASE H DOMAIN-CONTAINING PROTEIN"/>
    <property type="match status" value="1"/>
</dbReference>
<evidence type="ECO:0000259" key="1">
    <source>
        <dbReference type="Pfam" id="PF03372"/>
    </source>
</evidence>
<dbReference type="InterPro" id="IPR036691">
    <property type="entry name" value="Endo/exonu/phosph_ase_sf"/>
</dbReference>
<dbReference type="EMBL" id="JACGWJ010000012">
    <property type="protein sequence ID" value="KAL0385692.1"/>
    <property type="molecule type" value="Genomic_DNA"/>
</dbReference>
<reference evidence="2" key="1">
    <citation type="submission" date="2020-06" db="EMBL/GenBank/DDBJ databases">
        <authorList>
            <person name="Li T."/>
            <person name="Hu X."/>
            <person name="Zhang T."/>
            <person name="Song X."/>
            <person name="Zhang H."/>
            <person name="Dai N."/>
            <person name="Sheng W."/>
            <person name="Hou X."/>
            <person name="Wei L."/>
        </authorList>
    </citation>
    <scope>NUCLEOTIDE SEQUENCE</scope>
    <source>
        <strain evidence="2">G02</strain>
        <tissue evidence="2">Leaf</tissue>
    </source>
</reference>
<name>A0AAW2RZY3_SESRA</name>
<dbReference type="SUPFAM" id="SSF56219">
    <property type="entry name" value="DNase I-like"/>
    <property type="match status" value="1"/>
</dbReference>
<accession>A0AAW2RZY3</accession>
<sequence length="105" mass="11747">MSLFAWNCQGLGGPWTVQSLEALIRVHHPSVVFLSETKCSSSKIQGLRHRLNMHSFGVDCHGRSGGLALFWDKSVACTLRNFSSHYIDVTVDFEDGSSPWRFTGF</sequence>
<proteinExistence type="predicted"/>
<organism evidence="2">
    <name type="scientific">Sesamum radiatum</name>
    <name type="common">Black benniseed</name>
    <dbReference type="NCBI Taxonomy" id="300843"/>
    <lineage>
        <taxon>Eukaryota</taxon>
        <taxon>Viridiplantae</taxon>
        <taxon>Streptophyta</taxon>
        <taxon>Embryophyta</taxon>
        <taxon>Tracheophyta</taxon>
        <taxon>Spermatophyta</taxon>
        <taxon>Magnoliopsida</taxon>
        <taxon>eudicotyledons</taxon>
        <taxon>Gunneridae</taxon>
        <taxon>Pentapetalae</taxon>
        <taxon>asterids</taxon>
        <taxon>lamiids</taxon>
        <taxon>Lamiales</taxon>
        <taxon>Pedaliaceae</taxon>
        <taxon>Sesamum</taxon>
    </lineage>
</organism>